<gene>
    <name evidence="3" type="ORF">HMPREF0647_07440</name>
</gene>
<evidence type="ECO:0000259" key="1">
    <source>
        <dbReference type="Pfam" id="PF13173"/>
    </source>
</evidence>
<feature type="domain" description="DUF4143" evidence="2">
    <location>
        <begin position="197"/>
        <end position="354"/>
    </location>
</feature>
<evidence type="ECO:0000313" key="4">
    <source>
        <dbReference type="Proteomes" id="UP000029525"/>
    </source>
</evidence>
<dbReference type="InterPro" id="IPR025420">
    <property type="entry name" value="DUF4143"/>
</dbReference>
<dbReference type="Pfam" id="PF13635">
    <property type="entry name" value="DUF4143"/>
    <property type="match status" value="1"/>
</dbReference>
<feature type="domain" description="AAA" evidence="1">
    <location>
        <begin position="20"/>
        <end position="150"/>
    </location>
</feature>
<dbReference type="OrthoDB" id="9801840at2"/>
<comment type="caution">
    <text evidence="3">The sequence shown here is derived from an EMBL/GenBank/DDBJ whole genome shotgun (WGS) entry which is preliminary data.</text>
</comment>
<dbReference type="SUPFAM" id="SSF52540">
    <property type="entry name" value="P-loop containing nucleoside triphosphate hydrolases"/>
    <property type="match status" value="1"/>
</dbReference>
<dbReference type="PANTHER" id="PTHR33295">
    <property type="entry name" value="ATPASE"/>
    <property type="match status" value="1"/>
</dbReference>
<reference evidence="3 4" key="1">
    <citation type="submission" date="2014-07" db="EMBL/GenBank/DDBJ databases">
        <authorList>
            <person name="McCorrison J."/>
            <person name="Sanka R."/>
            <person name="Torralba M."/>
            <person name="Gillis M."/>
            <person name="Haft D.H."/>
            <person name="Methe B."/>
            <person name="Sutton G."/>
            <person name="Nelson K.E."/>
        </authorList>
    </citation>
    <scope>NUCLEOTIDE SEQUENCE [LARGE SCALE GENOMIC DNA]</scope>
    <source>
        <strain evidence="3 4">DNF00320</strain>
    </source>
</reference>
<dbReference type="AlphaFoldDB" id="A0A096BNJ5"/>
<dbReference type="Proteomes" id="UP000029525">
    <property type="component" value="Unassembled WGS sequence"/>
</dbReference>
<dbReference type="Pfam" id="PF13173">
    <property type="entry name" value="AAA_14"/>
    <property type="match status" value="1"/>
</dbReference>
<dbReference type="EMBL" id="JRNQ01000045">
    <property type="protein sequence ID" value="KGF44242.1"/>
    <property type="molecule type" value="Genomic_DNA"/>
</dbReference>
<dbReference type="InterPro" id="IPR027417">
    <property type="entry name" value="P-loop_NTPase"/>
</dbReference>
<name>A0A096BNJ5_9BACT</name>
<proteinExistence type="predicted"/>
<evidence type="ECO:0000259" key="2">
    <source>
        <dbReference type="Pfam" id="PF13635"/>
    </source>
</evidence>
<accession>A0A096BNJ5</accession>
<dbReference type="RefSeq" id="WP_036867445.1">
    <property type="nucleotide sequence ID" value="NZ_JRNQ01000045.1"/>
</dbReference>
<dbReference type="PANTHER" id="PTHR33295:SF18">
    <property type="entry name" value="AAA+ ATPASE DOMAIN-CONTAINING PROTEIN"/>
    <property type="match status" value="1"/>
</dbReference>
<protein>
    <submittedName>
        <fullName evidence="3">ATPase AAA</fullName>
    </submittedName>
</protein>
<evidence type="ECO:0000313" key="3">
    <source>
        <dbReference type="EMBL" id="KGF44242.1"/>
    </source>
</evidence>
<organism evidence="3 4">
    <name type="scientific">Prevotella bivia DNF00320</name>
    <dbReference type="NCBI Taxonomy" id="1401068"/>
    <lineage>
        <taxon>Bacteria</taxon>
        <taxon>Pseudomonadati</taxon>
        <taxon>Bacteroidota</taxon>
        <taxon>Bacteroidia</taxon>
        <taxon>Bacteroidales</taxon>
        <taxon>Prevotellaceae</taxon>
        <taxon>Prevotella</taxon>
    </lineage>
</organism>
<dbReference type="Gene3D" id="3.40.50.300">
    <property type="entry name" value="P-loop containing nucleotide triphosphate hydrolases"/>
    <property type="match status" value="1"/>
</dbReference>
<sequence>MLFERKYYLSQLQNADGNGMIKIITGMRRCGKSFLLFNIFRKSLLERGIHEDHIIKVNLEDRRNKKLRNPDALLEHIDKLMTDTEKYYILLDEVQLVSEFEDVLNSYLGVPNAEVYVTGSNAKFLSRDIITEFRGRGWEVRIHPLSFAEYYEVIGGEKAEALDQYYKYGGLPAVAGMKRAKDKQNYLREIFETVYLRDVIDRNHLKNADGLRELVRILASTMGASTNVRRISNTFKTAAGIDVAPATIAKYIACLQDAFIISEALRYDVKGRKYIGTETKYYFEDVGIRNAVVEFRQFEPTHIMENVVYNDLCRNGFSVDVGLVESFKRDNTGKLTRRNLEIDFVVNRHDERLYIQSAYALPSKEKVDQEQASLLQVSDGFRKIIIAGDHYSTGYNENGILVIGLYDFLLEKANIWK</sequence>
<dbReference type="InterPro" id="IPR041682">
    <property type="entry name" value="AAA_14"/>
</dbReference>